<reference evidence="3" key="1">
    <citation type="journal article" date="2019" name="Int. J. Syst. Evol. Microbiol.">
        <title>The Global Catalogue of Microorganisms (GCM) 10K type strain sequencing project: providing services to taxonomists for standard genome sequencing and annotation.</title>
        <authorList>
            <consortium name="The Broad Institute Genomics Platform"/>
            <consortium name="The Broad Institute Genome Sequencing Center for Infectious Disease"/>
            <person name="Wu L."/>
            <person name="Ma J."/>
        </authorList>
    </citation>
    <scope>NUCLEOTIDE SEQUENCE [LARGE SCALE GENOMIC DNA]</scope>
    <source>
        <strain evidence="3">JCM 16929</strain>
    </source>
</reference>
<organism evidence="2 3">
    <name type="scientific">Microlunatus ginsengisoli</name>
    <dbReference type="NCBI Taxonomy" id="363863"/>
    <lineage>
        <taxon>Bacteria</taxon>
        <taxon>Bacillati</taxon>
        <taxon>Actinomycetota</taxon>
        <taxon>Actinomycetes</taxon>
        <taxon>Propionibacteriales</taxon>
        <taxon>Propionibacteriaceae</taxon>
        <taxon>Microlunatus</taxon>
    </lineage>
</organism>
<comment type="caution">
    <text evidence="2">The sequence shown here is derived from an EMBL/GenBank/DDBJ whole genome shotgun (WGS) entry which is preliminary data.</text>
</comment>
<dbReference type="Proteomes" id="UP001501490">
    <property type="component" value="Unassembled WGS sequence"/>
</dbReference>
<protein>
    <submittedName>
        <fullName evidence="2">Uncharacterized protein</fullName>
    </submittedName>
</protein>
<proteinExistence type="predicted"/>
<evidence type="ECO:0000256" key="1">
    <source>
        <dbReference type="SAM" id="MobiDB-lite"/>
    </source>
</evidence>
<dbReference type="EMBL" id="BAABAB010000027">
    <property type="protein sequence ID" value="GAA3630838.1"/>
    <property type="molecule type" value="Genomic_DNA"/>
</dbReference>
<sequence length="109" mass="11148">MWIVLETEPGAYPRRPPFVILGGAELLLSGHGAVPTESGCGDWWARAAAVASRPLPTTGREVAGGMAPSPNTVSPRRIGAPGCASISPRDGPESGNSVLTTPADTSEAR</sequence>
<evidence type="ECO:0000313" key="2">
    <source>
        <dbReference type="EMBL" id="GAA3630838.1"/>
    </source>
</evidence>
<feature type="compositionally biased region" description="Polar residues" evidence="1">
    <location>
        <begin position="94"/>
        <end position="109"/>
    </location>
</feature>
<evidence type="ECO:0000313" key="3">
    <source>
        <dbReference type="Proteomes" id="UP001501490"/>
    </source>
</evidence>
<gene>
    <name evidence="2" type="ORF">GCM10022236_36680</name>
</gene>
<keyword evidence="3" id="KW-1185">Reference proteome</keyword>
<name>A0ABP7AF98_9ACTN</name>
<feature type="region of interest" description="Disordered" evidence="1">
    <location>
        <begin position="56"/>
        <end position="109"/>
    </location>
</feature>
<accession>A0ABP7AF98</accession>